<comment type="caution">
    <text evidence="2">The sequence shown here is derived from an EMBL/GenBank/DDBJ whole genome shotgun (WGS) entry which is preliminary data.</text>
</comment>
<keyword evidence="1" id="KW-1133">Transmembrane helix</keyword>
<reference evidence="2 3" key="1">
    <citation type="submission" date="2020-05" db="EMBL/GenBank/DDBJ databases">
        <title>Aquincola sp. isolate from soil.</title>
        <authorList>
            <person name="Han J."/>
            <person name="Kim D.-U."/>
        </authorList>
    </citation>
    <scope>NUCLEOTIDE SEQUENCE [LARGE SCALE GENOMIC DNA]</scope>
    <source>
        <strain evidence="2 3">S2</strain>
    </source>
</reference>
<protein>
    <submittedName>
        <fullName evidence="2">Prepilin-type N-terminal cleavage/methylation domain-containing protein</fullName>
    </submittedName>
</protein>
<evidence type="ECO:0000256" key="1">
    <source>
        <dbReference type="SAM" id="Phobius"/>
    </source>
</evidence>
<organism evidence="2 3">
    <name type="scientific">Pseudaquabacterium terrae</name>
    <dbReference type="NCBI Taxonomy" id="2732868"/>
    <lineage>
        <taxon>Bacteria</taxon>
        <taxon>Pseudomonadati</taxon>
        <taxon>Pseudomonadota</taxon>
        <taxon>Betaproteobacteria</taxon>
        <taxon>Burkholderiales</taxon>
        <taxon>Sphaerotilaceae</taxon>
        <taxon>Pseudaquabacterium</taxon>
    </lineage>
</organism>
<sequence length="388" mass="40891">MNRRLTHSQRGFSLLESLIALVVMAFGLLAIAGIGLKLATSEDVARQRGEAARLAQEKIEEFRSFTQIDTAAGVNAWESMGSGGSSDVIANGADYHANTQFNRSWQVLDSADDPWRRVRVTVNWADRVGGATVPNTLSFSTIISKTDPFDSGSLAFPLPGNTTLKRPKNRNLNIPVPAVDLGGGKSVVQLASNFAVVFSNDSGYVVLTCNFVVDSIDDLSNCTETSAYIIAGYISLSGTTSFPSGLLVSTAQLSGTSGVTCTLANAVDQNTGTAISGYKYYLCVVSVPSPGAAWAGTVRLGGSGLNSGATGYKVCRFEYPGGNGATNNQRNMQPYGQVAESLDNQNYVLSTSHGDCPTISSLATVEHQNCRGSNPNSNPSRATDCPVN</sequence>
<dbReference type="PROSITE" id="PS00409">
    <property type="entry name" value="PROKAR_NTER_METHYL"/>
    <property type="match status" value="1"/>
</dbReference>
<gene>
    <name evidence="2" type="ORF">HLB44_35655</name>
</gene>
<proteinExistence type="predicted"/>
<name>A0ABX2EUK6_9BURK</name>
<dbReference type="EMBL" id="JABRWJ010000023">
    <property type="protein sequence ID" value="NRF72327.1"/>
    <property type="molecule type" value="Genomic_DNA"/>
</dbReference>
<dbReference type="NCBIfam" id="TIGR02532">
    <property type="entry name" value="IV_pilin_GFxxxE"/>
    <property type="match status" value="1"/>
</dbReference>
<dbReference type="InterPro" id="IPR012902">
    <property type="entry name" value="N_methyl_site"/>
</dbReference>
<dbReference type="RefSeq" id="WP_173135351.1">
    <property type="nucleotide sequence ID" value="NZ_JABRWJ010000023.1"/>
</dbReference>
<keyword evidence="3" id="KW-1185">Reference proteome</keyword>
<accession>A0ABX2EUK6</accession>
<evidence type="ECO:0000313" key="3">
    <source>
        <dbReference type="Proteomes" id="UP000737171"/>
    </source>
</evidence>
<dbReference type="Pfam" id="PF07963">
    <property type="entry name" value="N_methyl"/>
    <property type="match status" value="1"/>
</dbReference>
<evidence type="ECO:0000313" key="2">
    <source>
        <dbReference type="EMBL" id="NRF72327.1"/>
    </source>
</evidence>
<feature type="transmembrane region" description="Helical" evidence="1">
    <location>
        <begin position="12"/>
        <end position="36"/>
    </location>
</feature>
<keyword evidence="1" id="KW-0812">Transmembrane</keyword>
<keyword evidence="1" id="KW-0472">Membrane</keyword>
<dbReference type="Proteomes" id="UP000737171">
    <property type="component" value="Unassembled WGS sequence"/>
</dbReference>